<feature type="domain" description="HTH psq-type" evidence="1">
    <location>
        <begin position="20"/>
        <end position="58"/>
    </location>
</feature>
<sequence length="229" mass="26418">MEYIVSADPPHNNTEHLRMMINAVDAVISGKMSQRVAAKAYNIPRSTLRSHLPKHSSYKHRIPKPPAGFKGKTILSKKEEKELVEFIINMYRSGFGRTRQDVLYKVQDMLNKAERKTKFENNLPNDEWFESFLERHKSSIKECIIASGFQEKGVVPLDVYSVEQTIQVAVPQPALHQHAHNNPILYHHPVTQPQHQQPQQLSMQQQLHCPQLSSDNASRCRLLPYSFQM</sequence>
<dbReference type="RefSeq" id="XP_013081718.1">
    <property type="nucleotide sequence ID" value="XM_013226264.2"/>
</dbReference>
<dbReference type="KEGG" id="bgt:106067128"/>
<reference evidence="2" key="1">
    <citation type="submission" date="2020-05" db="UniProtKB">
        <authorList>
            <consortium name="EnsemblMetazoa"/>
        </authorList>
    </citation>
    <scope>IDENTIFICATION</scope>
    <source>
        <strain evidence="2">BB02</strain>
    </source>
</reference>
<dbReference type="EnsemblMetazoa" id="BGLB029675-RC">
    <property type="protein sequence ID" value="BGLB029675-PC"/>
    <property type="gene ID" value="BGLB029675"/>
</dbReference>
<evidence type="ECO:0000313" key="3">
    <source>
        <dbReference type="Proteomes" id="UP000076420"/>
    </source>
</evidence>
<protein>
    <submittedName>
        <fullName evidence="5 6">Uncharacterized protein LOC106067128</fullName>
    </submittedName>
</protein>
<gene>
    <name evidence="2" type="primary">106067128</name>
    <name evidence="5 6" type="synonym">LOC106067128</name>
</gene>
<dbReference type="EnsemblMetazoa" id="BGLB029675-RA">
    <property type="protein sequence ID" value="BGLB029675-PA"/>
    <property type="gene ID" value="BGLB029675"/>
</dbReference>
<dbReference type="RefSeq" id="XP_013081719.1">
    <property type="nucleotide sequence ID" value="XM_013226265.2"/>
</dbReference>
<dbReference type="Gene3D" id="1.10.10.60">
    <property type="entry name" value="Homeodomain-like"/>
    <property type="match status" value="1"/>
</dbReference>
<dbReference type="GeneID" id="106067128"/>
<dbReference type="InterPro" id="IPR007889">
    <property type="entry name" value="HTH_Psq"/>
</dbReference>
<keyword evidence="4" id="KW-1185">Reference proteome</keyword>
<dbReference type="AlphaFoldDB" id="A0A2C9LD93"/>
<dbReference type="VEuPathDB" id="VectorBase:BGLAX_046546"/>
<reference evidence="5 6" key="2">
    <citation type="submission" date="2025-04" db="UniProtKB">
        <authorList>
            <consortium name="RefSeq"/>
        </authorList>
    </citation>
    <scope>IDENTIFICATION</scope>
</reference>
<evidence type="ECO:0000313" key="6">
    <source>
        <dbReference type="RefSeq" id="XP_013081719.1"/>
    </source>
</evidence>
<dbReference type="SUPFAM" id="SSF46689">
    <property type="entry name" value="Homeodomain-like"/>
    <property type="match status" value="1"/>
</dbReference>
<dbReference type="OMA" id="KECIIHY"/>
<evidence type="ECO:0000313" key="2">
    <source>
        <dbReference type="EnsemblMetazoa" id="BGLB029675-PB"/>
    </source>
</evidence>
<dbReference type="VEuPathDB" id="VectorBase:BGLB029675"/>
<dbReference type="InterPro" id="IPR009057">
    <property type="entry name" value="Homeodomain-like_sf"/>
</dbReference>
<dbReference type="Proteomes" id="UP001165740">
    <property type="component" value="Chromosome 17"/>
</dbReference>
<evidence type="ECO:0000313" key="4">
    <source>
        <dbReference type="Proteomes" id="UP001165740"/>
    </source>
</evidence>
<name>A0A2C9LD93_BIOGL</name>
<proteinExistence type="predicted"/>
<dbReference type="OrthoDB" id="6130545at2759"/>
<dbReference type="EnsemblMetazoa" id="BGLB029675-RB">
    <property type="protein sequence ID" value="BGLB029675-PB"/>
    <property type="gene ID" value="BGLB029675"/>
</dbReference>
<organism evidence="2 3">
    <name type="scientific">Biomphalaria glabrata</name>
    <name type="common">Bloodfluke planorb</name>
    <name type="synonym">Freshwater snail</name>
    <dbReference type="NCBI Taxonomy" id="6526"/>
    <lineage>
        <taxon>Eukaryota</taxon>
        <taxon>Metazoa</taxon>
        <taxon>Spiralia</taxon>
        <taxon>Lophotrochozoa</taxon>
        <taxon>Mollusca</taxon>
        <taxon>Gastropoda</taxon>
        <taxon>Heterobranchia</taxon>
        <taxon>Euthyneura</taxon>
        <taxon>Panpulmonata</taxon>
        <taxon>Hygrophila</taxon>
        <taxon>Lymnaeoidea</taxon>
        <taxon>Planorbidae</taxon>
        <taxon>Biomphalaria</taxon>
    </lineage>
</organism>
<dbReference type="GO" id="GO:0003677">
    <property type="term" value="F:DNA binding"/>
    <property type="evidence" value="ECO:0007669"/>
    <property type="project" value="InterPro"/>
</dbReference>
<accession>A0A2C9LD93</accession>
<evidence type="ECO:0000313" key="5">
    <source>
        <dbReference type="RefSeq" id="XP_013081718.1"/>
    </source>
</evidence>
<evidence type="ECO:0000259" key="1">
    <source>
        <dbReference type="Pfam" id="PF05225"/>
    </source>
</evidence>
<dbReference type="Pfam" id="PF05225">
    <property type="entry name" value="HTH_psq"/>
    <property type="match status" value="1"/>
</dbReference>
<dbReference type="Proteomes" id="UP000076420">
    <property type="component" value="Unassembled WGS sequence"/>
</dbReference>